<dbReference type="RefSeq" id="WP_144278230.1">
    <property type="nucleotide sequence ID" value="NZ_CP041730.1"/>
</dbReference>
<dbReference type="InterPro" id="IPR036869">
    <property type="entry name" value="J_dom_sf"/>
</dbReference>
<reference evidence="3" key="1">
    <citation type="submission" date="2019-07" db="EMBL/GenBank/DDBJ databases">
        <title>Chitinimonas sp. nov., isolated from Ny-Alesund, arctica soil.</title>
        <authorList>
            <person name="Xu Q."/>
            <person name="Peng F."/>
        </authorList>
    </citation>
    <scope>NUCLEOTIDE SEQUENCE [LARGE SCALE GENOMIC DNA]</scope>
    <source>
        <strain evidence="3">R3-44</strain>
    </source>
</reference>
<dbReference type="Proteomes" id="UP000317550">
    <property type="component" value="Chromosome"/>
</dbReference>
<proteinExistence type="predicted"/>
<evidence type="ECO:0000256" key="1">
    <source>
        <dbReference type="SAM" id="MobiDB-lite"/>
    </source>
</evidence>
<evidence type="ECO:0000313" key="2">
    <source>
        <dbReference type="EMBL" id="QDQ26836.1"/>
    </source>
</evidence>
<sequence length="347" mass="40588">MIKQIAVERTLLAAWQSITPLFMQKHGSELVPLLQAYEAHRTEMVRLLDKHYTDKLFTKRDRSKLEDILGTMSDDLVTEQSDDELKHIFEKYNDIDFDSVRAEQNDMMRVAMEEILGKELSDDFDPNSPEQIQQHIEAAMRAEDEARQAFQDSQAKRKKSAKTLEKEARQADEAQHATQSLREVYRKLAGALHPDREQDDDEKVRKTALMQRVNAAYGKNDLLQLLELQLEIEQIDPAQLNTLSDERLKHYNRILKEQLAELRAEIDDIEFSFKMDFNIPPFQPLSPTELIPTLERDIADFKLSIEQIKAQLIEFENPKAVKTWLKNYRQAKQPSNLEDIFMDEIRF</sequence>
<dbReference type="KEGG" id="cari:FNU76_10925"/>
<dbReference type="SUPFAM" id="SSF46565">
    <property type="entry name" value="Chaperone J-domain"/>
    <property type="match status" value="1"/>
</dbReference>
<feature type="region of interest" description="Disordered" evidence="1">
    <location>
        <begin position="147"/>
        <end position="178"/>
    </location>
</feature>
<name>A0A516SF93_9NEIS</name>
<evidence type="ECO:0000313" key="3">
    <source>
        <dbReference type="Proteomes" id="UP000317550"/>
    </source>
</evidence>
<dbReference type="EMBL" id="CP041730">
    <property type="protein sequence ID" value="QDQ26836.1"/>
    <property type="molecule type" value="Genomic_DNA"/>
</dbReference>
<dbReference type="AlphaFoldDB" id="A0A516SF93"/>
<protein>
    <submittedName>
        <fullName evidence="2">Molecular chaperone DnaJ</fullName>
    </submittedName>
</protein>
<feature type="compositionally biased region" description="Basic and acidic residues" evidence="1">
    <location>
        <begin position="162"/>
        <end position="175"/>
    </location>
</feature>
<gene>
    <name evidence="2" type="ORF">FNU76_10925</name>
</gene>
<organism evidence="2 3">
    <name type="scientific">Chitinimonas arctica</name>
    <dbReference type="NCBI Taxonomy" id="2594795"/>
    <lineage>
        <taxon>Bacteria</taxon>
        <taxon>Pseudomonadati</taxon>
        <taxon>Pseudomonadota</taxon>
        <taxon>Betaproteobacteria</taxon>
        <taxon>Neisseriales</taxon>
        <taxon>Chitinibacteraceae</taxon>
        <taxon>Chitinimonas</taxon>
    </lineage>
</organism>
<dbReference type="OrthoDB" id="9800872at2"/>
<accession>A0A516SF93</accession>
<keyword evidence="3" id="KW-1185">Reference proteome</keyword>
<dbReference type="Gene3D" id="1.10.287.110">
    <property type="entry name" value="DnaJ domain"/>
    <property type="match status" value="1"/>
</dbReference>